<dbReference type="Gene3D" id="3.40.50.300">
    <property type="entry name" value="P-loop containing nucleotide triphosphate hydrolases"/>
    <property type="match status" value="1"/>
</dbReference>
<reference evidence="11 12" key="1">
    <citation type="submission" date="2018-06" db="EMBL/GenBank/DDBJ databases">
        <title>Azoarcus communis strain SWub3 genome.</title>
        <authorList>
            <person name="Zorraquino Salvo V."/>
            <person name="Toubiana D."/>
            <person name="Blumwald E."/>
        </authorList>
    </citation>
    <scope>NUCLEOTIDE SEQUENCE [LARGE SCALE GENOMIC DNA]</scope>
    <source>
        <strain evidence="11 12">SWub3</strain>
    </source>
</reference>
<dbReference type="GO" id="GO:0005737">
    <property type="term" value="C:cytoplasm"/>
    <property type="evidence" value="ECO:0007669"/>
    <property type="project" value="UniProtKB-SubCell"/>
</dbReference>
<sequence>MNTPEKADDLNECALSMHLGDEHDTLNAGARLAAALEPGLHIWLLGDLGSGKTTLTRGMVQALGHTGKVKSPTYTLIEPYVVSRLNLYHFDFYRLNSPEEYLDAGMDEYFSGSGVCVVEWPMQASPYLPPPDLEIQLTPEGSGRRIILRGTSEAGRTCLKKISSAADPV</sequence>
<dbReference type="RefSeq" id="WP_110526404.1">
    <property type="nucleotide sequence ID" value="NZ_QKOE01000011.1"/>
</dbReference>
<evidence type="ECO:0000256" key="3">
    <source>
        <dbReference type="ARBA" id="ARBA00019010"/>
    </source>
</evidence>
<evidence type="ECO:0000256" key="6">
    <source>
        <dbReference type="ARBA" id="ARBA00022723"/>
    </source>
</evidence>
<keyword evidence="4" id="KW-0963">Cytoplasm</keyword>
<keyword evidence="9" id="KW-0460">Magnesium</keyword>
<dbReference type="GO" id="GO:0016740">
    <property type="term" value="F:transferase activity"/>
    <property type="evidence" value="ECO:0007669"/>
    <property type="project" value="UniProtKB-KW"/>
</dbReference>
<dbReference type="GO" id="GO:0002949">
    <property type="term" value="P:tRNA threonylcarbamoyladenosine modification"/>
    <property type="evidence" value="ECO:0007669"/>
    <property type="project" value="InterPro"/>
</dbReference>
<evidence type="ECO:0000256" key="4">
    <source>
        <dbReference type="ARBA" id="ARBA00022490"/>
    </source>
</evidence>
<keyword evidence="6" id="KW-0479">Metal-binding</keyword>
<keyword evidence="7" id="KW-0547">Nucleotide-binding</keyword>
<evidence type="ECO:0000256" key="2">
    <source>
        <dbReference type="ARBA" id="ARBA00007599"/>
    </source>
</evidence>
<keyword evidence="11" id="KW-0808">Transferase</keyword>
<dbReference type="PANTHER" id="PTHR33540">
    <property type="entry name" value="TRNA THREONYLCARBAMOYLADENOSINE BIOSYNTHESIS PROTEIN TSAE"/>
    <property type="match status" value="1"/>
</dbReference>
<keyword evidence="12" id="KW-1185">Reference proteome</keyword>
<dbReference type="NCBIfam" id="TIGR00150">
    <property type="entry name" value="T6A_YjeE"/>
    <property type="match status" value="1"/>
</dbReference>
<dbReference type="InterPro" id="IPR003442">
    <property type="entry name" value="T6A_TsaE"/>
</dbReference>
<keyword evidence="8" id="KW-0067">ATP-binding</keyword>
<keyword evidence="5" id="KW-0819">tRNA processing</keyword>
<gene>
    <name evidence="11" type="ORF">DNK49_15340</name>
</gene>
<dbReference type="Proteomes" id="UP000248259">
    <property type="component" value="Unassembled WGS sequence"/>
</dbReference>
<comment type="caution">
    <text evidence="11">The sequence shown here is derived from an EMBL/GenBank/DDBJ whole genome shotgun (WGS) entry which is preliminary data.</text>
</comment>
<comment type="similarity">
    <text evidence="2">Belongs to the TsaE family.</text>
</comment>
<evidence type="ECO:0000256" key="9">
    <source>
        <dbReference type="ARBA" id="ARBA00022842"/>
    </source>
</evidence>
<organism evidence="11 12">
    <name type="scientific">Parazoarcus communis SWub3 = DSM 12120</name>
    <dbReference type="NCBI Taxonomy" id="1121029"/>
    <lineage>
        <taxon>Bacteria</taxon>
        <taxon>Pseudomonadati</taxon>
        <taxon>Pseudomonadota</taxon>
        <taxon>Betaproteobacteria</taxon>
        <taxon>Rhodocyclales</taxon>
        <taxon>Zoogloeaceae</taxon>
        <taxon>Parazoarcus</taxon>
    </lineage>
</organism>
<evidence type="ECO:0000256" key="1">
    <source>
        <dbReference type="ARBA" id="ARBA00004496"/>
    </source>
</evidence>
<proteinExistence type="inferred from homology"/>
<dbReference type="PANTHER" id="PTHR33540:SF2">
    <property type="entry name" value="TRNA THREONYLCARBAMOYLADENOSINE BIOSYNTHESIS PROTEIN TSAE"/>
    <property type="match status" value="1"/>
</dbReference>
<dbReference type="GO" id="GO:0005524">
    <property type="term" value="F:ATP binding"/>
    <property type="evidence" value="ECO:0007669"/>
    <property type="project" value="UniProtKB-KW"/>
</dbReference>
<dbReference type="InterPro" id="IPR027417">
    <property type="entry name" value="P-loop_NTPase"/>
</dbReference>
<evidence type="ECO:0000256" key="5">
    <source>
        <dbReference type="ARBA" id="ARBA00022694"/>
    </source>
</evidence>
<dbReference type="AlphaFoldDB" id="A0A323UTJ7"/>
<dbReference type="Pfam" id="PF02367">
    <property type="entry name" value="TsaE"/>
    <property type="match status" value="1"/>
</dbReference>
<dbReference type="SUPFAM" id="SSF52540">
    <property type="entry name" value="P-loop containing nucleoside triphosphate hydrolases"/>
    <property type="match status" value="1"/>
</dbReference>
<evidence type="ECO:0000313" key="11">
    <source>
        <dbReference type="EMBL" id="PZA15834.1"/>
    </source>
</evidence>
<name>A0A323UTJ7_9RHOO</name>
<dbReference type="GO" id="GO:0046872">
    <property type="term" value="F:metal ion binding"/>
    <property type="evidence" value="ECO:0007669"/>
    <property type="project" value="UniProtKB-KW"/>
</dbReference>
<protein>
    <recommendedName>
        <fullName evidence="3">tRNA threonylcarbamoyladenosine biosynthesis protein TsaE</fullName>
    </recommendedName>
    <alternativeName>
        <fullName evidence="10">t(6)A37 threonylcarbamoyladenosine biosynthesis protein TsaE</fullName>
    </alternativeName>
</protein>
<dbReference type="OrthoDB" id="9800307at2"/>
<accession>A0A323UTJ7</accession>
<comment type="subcellular location">
    <subcellularLocation>
        <location evidence="1">Cytoplasm</location>
    </subcellularLocation>
</comment>
<evidence type="ECO:0000256" key="7">
    <source>
        <dbReference type="ARBA" id="ARBA00022741"/>
    </source>
</evidence>
<dbReference type="EMBL" id="QKOE01000011">
    <property type="protein sequence ID" value="PZA15834.1"/>
    <property type="molecule type" value="Genomic_DNA"/>
</dbReference>
<evidence type="ECO:0000313" key="12">
    <source>
        <dbReference type="Proteomes" id="UP000248259"/>
    </source>
</evidence>
<evidence type="ECO:0000256" key="8">
    <source>
        <dbReference type="ARBA" id="ARBA00022840"/>
    </source>
</evidence>
<evidence type="ECO:0000256" key="10">
    <source>
        <dbReference type="ARBA" id="ARBA00032441"/>
    </source>
</evidence>